<evidence type="ECO:0000313" key="1">
    <source>
        <dbReference type="EMBL" id="QHT88183.1"/>
    </source>
</evidence>
<name>A0A6C0I7R2_9ZZZZ</name>
<accession>A0A6C0I7R2</accession>
<protein>
    <submittedName>
        <fullName evidence="1">Uncharacterized protein</fullName>
    </submittedName>
</protein>
<dbReference type="AlphaFoldDB" id="A0A6C0I7R2"/>
<dbReference type="EMBL" id="MN740110">
    <property type="protein sequence ID" value="QHT88183.1"/>
    <property type="molecule type" value="Genomic_DNA"/>
</dbReference>
<organism evidence="1">
    <name type="scientific">viral metagenome</name>
    <dbReference type="NCBI Taxonomy" id="1070528"/>
    <lineage>
        <taxon>unclassified sequences</taxon>
        <taxon>metagenomes</taxon>
        <taxon>organismal metagenomes</taxon>
    </lineage>
</organism>
<reference evidence="1" key="1">
    <citation type="journal article" date="2020" name="Nature">
        <title>Giant virus diversity and host interactions through global metagenomics.</title>
        <authorList>
            <person name="Schulz F."/>
            <person name="Roux S."/>
            <person name="Paez-Espino D."/>
            <person name="Jungbluth S."/>
            <person name="Walsh D.A."/>
            <person name="Denef V.J."/>
            <person name="McMahon K.D."/>
            <person name="Konstantinidis K.T."/>
            <person name="Eloe-Fadrosh E.A."/>
            <person name="Kyrpides N.C."/>
            <person name="Woyke T."/>
        </authorList>
    </citation>
    <scope>NUCLEOTIDE SEQUENCE</scope>
    <source>
        <strain evidence="1">GVMAG-M-3300023184-24</strain>
    </source>
</reference>
<sequence length="80" mass="9630">MSELSSIFRNTYLKNIKEYYENKSSDDIVDMMKKNDTYDRATYNLYKMMLENKPESVIDEQIKHVNSLSVPYWKMRSIFG</sequence>
<proteinExistence type="predicted"/>